<dbReference type="KEGG" id="oai:OLEAN_C17310"/>
<dbReference type="Proteomes" id="UP000032749">
    <property type="component" value="Chromosome"/>
</dbReference>
<keyword evidence="2" id="KW-1185">Reference proteome</keyword>
<evidence type="ECO:0008006" key="3">
    <source>
        <dbReference type="Google" id="ProtNLM"/>
    </source>
</evidence>
<reference evidence="1 2" key="1">
    <citation type="journal article" date="2013" name="Nat. Commun.">
        <title>Genome sequence and functional genomic analysis of the oil-degrading bacterium Oleispira antarctica.</title>
        <authorList>
            <person name="Kube M."/>
            <person name="Chernikova T.N."/>
            <person name="Al-Ramahi Y."/>
            <person name="Beloqui A."/>
            <person name="Lopez-Cortez N."/>
            <person name="Guazzaroni M.E."/>
            <person name="Heipieper H.J."/>
            <person name="Klages S."/>
            <person name="Kotsyurbenko O.R."/>
            <person name="Langer I."/>
            <person name="Nechitaylo T.Y."/>
            <person name="Lunsdorf H."/>
            <person name="Fernandez M."/>
            <person name="Juarez S."/>
            <person name="Ciordia S."/>
            <person name="Singer A."/>
            <person name="Kagan O."/>
            <person name="Egorova O."/>
            <person name="Petit P.A."/>
            <person name="Stogios P."/>
            <person name="Kim Y."/>
            <person name="Tchigvintsev A."/>
            <person name="Flick R."/>
            <person name="Denaro R."/>
            <person name="Genovese M."/>
            <person name="Albar J.P."/>
            <person name="Reva O.N."/>
            <person name="Martinez-Gomariz M."/>
            <person name="Tran H."/>
            <person name="Ferrer M."/>
            <person name="Savchenko A."/>
            <person name="Yakunin A.F."/>
            <person name="Yakimov M.M."/>
            <person name="Golyshina O.V."/>
            <person name="Reinhardt R."/>
            <person name="Golyshin P.N."/>
        </authorList>
    </citation>
    <scope>NUCLEOTIDE SEQUENCE [LARGE SCALE GENOMIC DNA]</scope>
</reference>
<name>R4YM56_OLEAN</name>
<protein>
    <recommendedName>
        <fullName evidence="3">DUF883 domain-containing protein</fullName>
    </recommendedName>
</protein>
<dbReference type="HOGENOM" id="CLU_2288668_0_0_6"/>
<dbReference type="AlphaFoldDB" id="R4YM56"/>
<accession>R4YM56</accession>
<evidence type="ECO:0000313" key="1">
    <source>
        <dbReference type="EMBL" id="CCK75907.1"/>
    </source>
</evidence>
<dbReference type="OrthoDB" id="6892185at2"/>
<dbReference type="EMBL" id="FO203512">
    <property type="protein sequence ID" value="CCK75907.1"/>
    <property type="molecule type" value="Genomic_DNA"/>
</dbReference>
<evidence type="ECO:0000313" key="2">
    <source>
        <dbReference type="Proteomes" id="UP000032749"/>
    </source>
</evidence>
<organism evidence="1 2">
    <name type="scientific">Oleispira antarctica RB-8</name>
    <dbReference type="NCBI Taxonomy" id="698738"/>
    <lineage>
        <taxon>Bacteria</taxon>
        <taxon>Pseudomonadati</taxon>
        <taxon>Pseudomonadota</taxon>
        <taxon>Gammaproteobacteria</taxon>
        <taxon>Oceanospirillales</taxon>
        <taxon>Oceanospirillaceae</taxon>
        <taxon>Oleispira</taxon>
    </lineage>
</organism>
<dbReference type="STRING" id="698738.OLEAN_C17310"/>
<proteinExistence type="predicted"/>
<sequence>MTTTKSSAPKNATKDDELAASKEAALDAYEKLLEAKQHLKSAAEAAGVDMKDEAVEQLLKGRAKAEELGDQASVFVREKPLASLGIAFVSGLIISRLFSRK</sequence>
<gene>
    <name evidence="1" type="ORF">OLEAN_C17310</name>
</gene>